<evidence type="ECO:0000256" key="3">
    <source>
        <dbReference type="ARBA" id="ARBA00023125"/>
    </source>
</evidence>
<dbReference type="GO" id="GO:0015074">
    <property type="term" value="P:DNA integration"/>
    <property type="evidence" value="ECO:0007669"/>
    <property type="project" value="UniProtKB-KW"/>
</dbReference>
<accession>A0A0A1W4M0</accession>
<dbReference type="InterPro" id="IPR038488">
    <property type="entry name" value="Integrase_DNA-bd_sf"/>
</dbReference>
<dbReference type="Pfam" id="PF13356">
    <property type="entry name" value="Arm-DNA-bind_3"/>
    <property type="match status" value="1"/>
</dbReference>
<evidence type="ECO:0000259" key="7">
    <source>
        <dbReference type="PROSITE" id="PS51900"/>
    </source>
</evidence>
<dbReference type="InterPro" id="IPR044068">
    <property type="entry name" value="CB"/>
</dbReference>
<feature type="domain" description="Core-binding (CB)" evidence="7">
    <location>
        <begin position="97"/>
        <end position="177"/>
    </location>
</feature>
<evidence type="ECO:0000313" key="9">
    <source>
        <dbReference type="Proteomes" id="UP000032305"/>
    </source>
</evidence>
<dbReference type="PANTHER" id="PTHR30629">
    <property type="entry name" value="PROPHAGE INTEGRASE"/>
    <property type="match status" value="1"/>
</dbReference>
<dbReference type="AlphaFoldDB" id="A0A0A1W4M0"/>
<evidence type="ECO:0000313" key="8">
    <source>
        <dbReference type="EMBL" id="GAM00355.1"/>
    </source>
</evidence>
<comment type="similarity">
    <text evidence="1">Belongs to the 'phage' integrase family.</text>
</comment>
<keyword evidence="3 5" id="KW-0238">DNA-binding</keyword>
<sequence length="405" mass="46482">MLTVVQIRALKPAERPYKVADSDGLYLLVQPSGALLWRFRYRCCGIERKLSLGSFPDVTLVQARRKRDEAKAELDDGIDPVEEKRQRRLKAELAAQTTFALVAEEYIQKMEREGRSPATIKKARWFLELLDGIAKRPIAAITPHELLDVLKRVERRGHHETALRLRSFAGRVFRYGFATLRTERNPADILRGALTVPRVKHHAAIVEPKKVGDLLRAIDGYTGRPETLHALRIAPHVFLRPGELRQAKWSEIDFAEKVWRVPAERMKMKQPHAVPLSRQVLFLLQDLRSLARDSEFLFPALHTTKRCISDNTLNVALRRLGFENDEMTSHGFRAMASTLLNESGLWHPDAIERALAHGEKDKVRAAYHRGAHWAERVRMAQWWSDYLDQLRIGGAVIKGKFRKRA</sequence>
<dbReference type="InterPro" id="IPR010998">
    <property type="entry name" value="Integrase_recombinase_N"/>
</dbReference>
<dbReference type="Pfam" id="PF22022">
    <property type="entry name" value="Phage_int_M"/>
    <property type="match status" value="1"/>
</dbReference>
<dbReference type="eggNOG" id="COG0582">
    <property type="taxonomic scope" value="Bacteria"/>
</dbReference>
<evidence type="ECO:0000256" key="5">
    <source>
        <dbReference type="PROSITE-ProRule" id="PRU01248"/>
    </source>
</evidence>
<dbReference type="InterPro" id="IPR002104">
    <property type="entry name" value="Integrase_catalytic"/>
</dbReference>
<dbReference type="InterPro" id="IPR013762">
    <property type="entry name" value="Integrase-like_cat_sf"/>
</dbReference>
<dbReference type="InterPro" id="IPR025166">
    <property type="entry name" value="Integrase_DNA_bind_dom"/>
</dbReference>
<organism evidence="8 9">
    <name type="scientific">Sphingomonas parapaucimobilis NBRC 15100</name>
    <dbReference type="NCBI Taxonomy" id="1219049"/>
    <lineage>
        <taxon>Bacteria</taxon>
        <taxon>Pseudomonadati</taxon>
        <taxon>Pseudomonadota</taxon>
        <taxon>Alphaproteobacteria</taxon>
        <taxon>Sphingomonadales</taxon>
        <taxon>Sphingomonadaceae</taxon>
        <taxon>Sphingomonas</taxon>
    </lineage>
</organism>
<dbReference type="GO" id="GO:0003677">
    <property type="term" value="F:DNA binding"/>
    <property type="evidence" value="ECO:0007669"/>
    <property type="project" value="UniProtKB-UniRule"/>
</dbReference>
<proteinExistence type="inferred from homology"/>
<dbReference type="SUPFAM" id="SSF56349">
    <property type="entry name" value="DNA breaking-rejoining enzymes"/>
    <property type="match status" value="1"/>
</dbReference>
<dbReference type="Gene3D" id="3.30.160.390">
    <property type="entry name" value="Integrase, DNA-binding domain"/>
    <property type="match status" value="1"/>
</dbReference>
<dbReference type="GO" id="GO:0006310">
    <property type="term" value="P:DNA recombination"/>
    <property type="evidence" value="ECO:0007669"/>
    <property type="project" value="UniProtKB-KW"/>
</dbReference>
<feature type="domain" description="Tyr recombinase" evidence="6">
    <location>
        <begin position="201"/>
        <end position="384"/>
    </location>
</feature>
<dbReference type="PANTHER" id="PTHR30629:SF2">
    <property type="entry name" value="PROPHAGE INTEGRASE INTS-RELATED"/>
    <property type="match status" value="1"/>
</dbReference>
<reference evidence="8 9" key="1">
    <citation type="submission" date="2014-11" db="EMBL/GenBank/DDBJ databases">
        <title>Whole genome shotgun sequence of Sphingomonas parapaucimobilis NBRC 15100.</title>
        <authorList>
            <person name="Katano-Makiyama Y."/>
            <person name="Hosoyama A."/>
            <person name="Hashimoto M."/>
            <person name="Hosoyama Y."/>
            <person name="Noguchi M."/>
            <person name="Numata M."/>
            <person name="Tsuchikane K."/>
            <person name="Hirakata S."/>
            <person name="Uohara A."/>
            <person name="Shimodaira J."/>
            <person name="Ohji S."/>
            <person name="Ichikawa N."/>
            <person name="Kimura A."/>
            <person name="Yamazoe A."/>
            <person name="Fujita N."/>
        </authorList>
    </citation>
    <scope>NUCLEOTIDE SEQUENCE [LARGE SCALE GENOMIC DNA]</scope>
    <source>
        <strain evidence="8 9">NBRC 15100</strain>
    </source>
</reference>
<dbReference type="EMBL" id="BBPI01000030">
    <property type="protein sequence ID" value="GAM00355.1"/>
    <property type="molecule type" value="Genomic_DNA"/>
</dbReference>
<protein>
    <submittedName>
        <fullName evidence="8">Putative recombinase</fullName>
    </submittedName>
</protein>
<dbReference type="InterPro" id="IPR050808">
    <property type="entry name" value="Phage_Integrase"/>
</dbReference>
<evidence type="ECO:0000256" key="2">
    <source>
        <dbReference type="ARBA" id="ARBA00022908"/>
    </source>
</evidence>
<dbReference type="CDD" id="cd00801">
    <property type="entry name" value="INT_P4_C"/>
    <property type="match status" value="1"/>
</dbReference>
<dbReference type="RefSeq" id="WP_042485094.1">
    <property type="nucleotide sequence ID" value="NZ_BBPI01000030.1"/>
</dbReference>
<dbReference type="Proteomes" id="UP000032305">
    <property type="component" value="Unassembled WGS sequence"/>
</dbReference>
<comment type="caution">
    <text evidence="8">The sequence shown here is derived from an EMBL/GenBank/DDBJ whole genome shotgun (WGS) entry which is preliminary data.</text>
</comment>
<dbReference type="Pfam" id="PF00589">
    <property type="entry name" value="Phage_integrase"/>
    <property type="match status" value="1"/>
</dbReference>
<dbReference type="PROSITE" id="PS51898">
    <property type="entry name" value="TYR_RECOMBINASE"/>
    <property type="match status" value="1"/>
</dbReference>
<dbReference type="InterPro" id="IPR011010">
    <property type="entry name" value="DNA_brk_join_enz"/>
</dbReference>
<keyword evidence="4" id="KW-0233">DNA recombination</keyword>
<dbReference type="Gene3D" id="1.10.150.130">
    <property type="match status" value="1"/>
</dbReference>
<keyword evidence="9" id="KW-1185">Reference proteome</keyword>
<dbReference type="InterPro" id="IPR053876">
    <property type="entry name" value="Phage_int_M"/>
</dbReference>
<evidence type="ECO:0000256" key="4">
    <source>
        <dbReference type="ARBA" id="ARBA00023172"/>
    </source>
</evidence>
<dbReference type="PROSITE" id="PS51900">
    <property type="entry name" value="CB"/>
    <property type="match status" value="1"/>
</dbReference>
<gene>
    <name evidence="8" type="ORF">SP5_030_00530</name>
</gene>
<name>A0A0A1W4M0_9SPHN</name>
<dbReference type="Gene3D" id="1.10.443.10">
    <property type="entry name" value="Intergrase catalytic core"/>
    <property type="match status" value="1"/>
</dbReference>
<dbReference type="OrthoDB" id="7388552at2"/>
<evidence type="ECO:0000259" key="6">
    <source>
        <dbReference type="PROSITE" id="PS51898"/>
    </source>
</evidence>
<keyword evidence="2" id="KW-0229">DNA integration</keyword>
<evidence type="ECO:0000256" key="1">
    <source>
        <dbReference type="ARBA" id="ARBA00008857"/>
    </source>
</evidence>